<accession>A0A382NU99</accession>
<dbReference type="GO" id="GO:0002098">
    <property type="term" value="P:tRNA wobble uridine modification"/>
    <property type="evidence" value="ECO:0007669"/>
    <property type="project" value="InterPro"/>
</dbReference>
<name>A0A382NU99_9ZZZZ</name>
<gene>
    <name evidence="2" type="ORF">METZ01_LOCUS316769</name>
</gene>
<dbReference type="PANTHER" id="PTHR30401">
    <property type="entry name" value="TRNA 2-SELENOURIDINE SYNTHASE"/>
    <property type="match status" value="1"/>
</dbReference>
<evidence type="ECO:0000313" key="2">
    <source>
        <dbReference type="EMBL" id="SVC63915.1"/>
    </source>
</evidence>
<feature type="non-terminal residue" evidence="2">
    <location>
        <position position="105"/>
    </location>
</feature>
<dbReference type="Gene3D" id="3.40.250.10">
    <property type="entry name" value="Rhodanese-like domain"/>
    <property type="match status" value="1"/>
</dbReference>
<proteinExistence type="predicted"/>
<dbReference type="InterPro" id="IPR001763">
    <property type="entry name" value="Rhodanese-like_dom"/>
</dbReference>
<reference evidence="2" key="1">
    <citation type="submission" date="2018-05" db="EMBL/GenBank/DDBJ databases">
        <authorList>
            <person name="Lanie J.A."/>
            <person name="Ng W.-L."/>
            <person name="Kazmierczak K.M."/>
            <person name="Andrzejewski T.M."/>
            <person name="Davidsen T.M."/>
            <person name="Wayne K.J."/>
            <person name="Tettelin H."/>
            <person name="Glass J.I."/>
            <person name="Rusch D."/>
            <person name="Podicherti R."/>
            <person name="Tsui H.-C.T."/>
            <person name="Winkler M.E."/>
        </authorList>
    </citation>
    <scope>NUCLEOTIDE SEQUENCE</scope>
</reference>
<feature type="domain" description="Rhodanese" evidence="1">
    <location>
        <begin position="11"/>
        <end position="45"/>
    </location>
</feature>
<dbReference type="AlphaFoldDB" id="A0A382NU99"/>
<dbReference type="SUPFAM" id="SSF52821">
    <property type="entry name" value="Rhodanese/Cell cycle control phosphatase"/>
    <property type="match status" value="1"/>
</dbReference>
<dbReference type="PANTHER" id="PTHR30401:SF0">
    <property type="entry name" value="TRNA 2-SELENOURIDINE SYNTHASE"/>
    <property type="match status" value="1"/>
</dbReference>
<dbReference type="PROSITE" id="PS50206">
    <property type="entry name" value="RHODANESE_3"/>
    <property type="match status" value="1"/>
</dbReference>
<organism evidence="2">
    <name type="scientific">marine metagenome</name>
    <dbReference type="NCBI Taxonomy" id="408172"/>
    <lineage>
        <taxon>unclassified sequences</taxon>
        <taxon>metagenomes</taxon>
        <taxon>ecological metagenomes</taxon>
    </lineage>
</organism>
<dbReference type="InterPro" id="IPR036873">
    <property type="entry name" value="Rhodanese-like_dom_sf"/>
</dbReference>
<protein>
    <recommendedName>
        <fullName evidence="1">Rhodanese domain-containing protein</fullName>
    </recommendedName>
</protein>
<dbReference type="GO" id="GO:0043828">
    <property type="term" value="F:tRNA 2-selenouridine synthase activity"/>
    <property type="evidence" value="ECO:0007669"/>
    <property type="project" value="InterPro"/>
</dbReference>
<dbReference type="EMBL" id="UINC01102355">
    <property type="protein sequence ID" value="SVC63915.1"/>
    <property type="molecule type" value="Genomic_DNA"/>
</dbReference>
<evidence type="ECO:0000259" key="1">
    <source>
        <dbReference type="PROSITE" id="PS50206"/>
    </source>
</evidence>
<dbReference type="InterPro" id="IPR017582">
    <property type="entry name" value="SelU"/>
</dbReference>
<sequence length="105" mass="12183">MPEIDNFQYIFHNDIPLIDTRAPIEFKRGAFPNTLNMPLMNDEERHLVGLDYKNNGRNSAIDLGYRLVSGDIKMNRMDVWLDFVRKHPNGALFCFRGGLRSEIAQ</sequence>